<evidence type="ECO:0000313" key="3">
    <source>
        <dbReference type="EMBL" id="HJC41248.1"/>
    </source>
</evidence>
<feature type="transmembrane region" description="Helical" evidence="2">
    <location>
        <begin position="73"/>
        <end position="93"/>
    </location>
</feature>
<organism evidence="3 4">
    <name type="scientific">Candidatus Intestinimonas pullistercoris</name>
    <dbReference type="NCBI Taxonomy" id="2838623"/>
    <lineage>
        <taxon>Bacteria</taxon>
        <taxon>Bacillati</taxon>
        <taxon>Bacillota</taxon>
        <taxon>Clostridia</taxon>
        <taxon>Eubacteriales</taxon>
        <taxon>Intestinimonas</taxon>
    </lineage>
</organism>
<protein>
    <submittedName>
        <fullName evidence="3">Uncharacterized protein</fullName>
    </submittedName>
</protein>
<evidence type="ECO:0000256" key="1">
    <source>
        <dbReference type="SAM" id="MobiDB-lite"/>
    </source>
</evidence>
<gene>
    <name evidence="3" type="ORF">H9701_06815</name>
</gene>
<proteinExistence type="predicted"/>
<dbReference type="AlphaFoldDB" id="A0A9D2SZ79"/>
<feature type="compositionally biased region" description="Low complexity" evidence="1">
    <location>
        <begin position="108"/>
        <end position="121"/>
    </location>
</feature>
<feature type="transmembrane region" description="Helical" evidence="2">
    <location>
        <begin position="29"/>
        <end position="53"/>
    </location>
</feature>
<sequence>MKREQKWFQLYAGHPTASNLSIAGGAVKLFSLFLLIAAVLSTLALLLAGLRLTMAGGPGTALIFLMDEMDDEVFTAFFLWGAVAALRYIACVLQSKAELLARPQEPAPAAHTAAEEAVQPAQGQIPG</sequence>
<reference evidence="3" key="2">
    <citation type="submission" date="2021-04" db="EMBL/GenBank/DDBJ databases">
        <authorList>
            <person name="Gilroy R."/>
        </authorList>
    </citation>
    <scope>NUCLEOTIDE SEQUENCE</scope>
    <source>
        <strain evidence="3">CHK186-1790</strain>
    </source>
</reference>
<dbReference type="Proteomes" id="UP000823882">
    <property type="component" value="Unassembled WGS sequence"/>
</dbReference>
<evidence type="ECO:0000256" key="2">
    <source>
        <dbReference type="SAM" id="Phobius"/>
    </source>
</evidence>
<keyword evidence="2" id="KW-0812">Transmembrane</keyword>
<evidence type="ECO:0000313" key="4">
    <source>
        <dbReference type="Proteomes" id="UP000823882"/>
    </source>
</evidence>
<comment type="caution">
    <text evidence="3">The sequence shown here is derived from an EMBL/GenBank/DDBJ whole genome shotgun (WGS) entry which is preliminary data.</text>
</comment>
<dbReference type="EMBL" id="DWWJ01000119">
    <property type="protein sequence ID" value="HJC41248.1"/>
    <property type="molecule type" value="Genomic_DNA"/>
</dbReference>
<keyword evidence="2" id="KW-0472">Membrane</keyword>
<reference evidence="3" key="1">
    <citation type="journal article" date="2021" name="PeerJ">
        <title>Extensive microbial diversity within the chicken gut microbiome revealed by metagenomics and culture.</title>
        <authorList>
            <person name="Gilroy R."/>
            <person name="Ravi A."/>
            <person name="Getino M."/>
            <person name="Pursley I."/>
            <person name="Horton D.L."/>
            <person name="Alikhan N.F."/>
            <person name="Baker D."/>
            <person name="Gharbi K."/>
            <person name="Hall N."/>
            <person name="Watson M."/>
            <person name="Adriaenssens E.M."/>
            <person name="Foster-Nyarko E."/>
            <person name="Jarju S."/>
            <person name="Secka A."/>
            <person name="Antonio M."/>
            <person name="Oren A."/>
            <person name="Chaudhuri R.R."/>
            <person name="La Ragione R."/>
            <person name="Hildebrand F."/>
            <person name="Pallen M.J."/>
        </authorList>
    </citation>
    <scope>NUCLEOTIDE SEQUENCE</scope>
    <source>
        <strain evidence="3">CHK186-1790</strain>
    </source>
</reference>
<feature type="region of interest" description="Disordered" evidence="1">
    <location>
        <begin position="108"/>
        <end position="127"/>
    </location>
</feature>
<name>A0A9D2SZ79_9FIRM</name>
<keyword evidence="2" id="KW-1133">Transmembrane helix</keyword>
<accession>A0A9D2SZ79</accession>